<keyword evidence="1" id="KW-0472">Membrane</keyword>
<keyword evidence="1" id="KW-0812">Transmembrane</keyword>
<dbReference type="Proteomes" id="UP000264330">
    <property type="component" value="Unassembled WGS sequence"/>
</dbReference>
<organism evidence="2 3">
    <name type="scientific">Zunongwangia profunda</name>
    <dbReference type="NCBI Taxonomy" id="398743"/>
    <lineage>
        <taxon>Bacteria</taxon>
        <taxon>Pseudomonadati</taxon>
        <taxon>Bacteroidota</taxon>
        <taxon>Flavobacteriia</taxon>
        <taxon>Flavobacteriales</taxon>
        <taxon>Flavobacteriaceae</taxon>
        <taxon>Zunongwangia</taxon>
    </lineage>
</organism>
<protein>
    <submittedName>
        <fullName evidence="2">DUF1440 domain-containing protein</fullName>
    </submittedName>
</protein>
<comment type="caution">
    <text evidence="2">The sequence shown here is derived from an EMBL/GenBank/DDBJ whole genome shotgun (WGS) entry which is preliminary data.</text>
</comment>
<gene>
    <name evidence="2" type="ORF">DGQ38_18755</name>
</gene>
<dbReference type="InterPro" id="IPR009898">
    <property type="entry name" value="DUF1440"/>
</dbReference>
<dbReference type="OMA" id="YLATHET"/>
<dbReference type="RefSeq" id="WP_013069986.1">
    <property type="nucleotide sequence ID" value="NZ_CAJXAW010000067.1"/>
</dbReference>
<sequence>MFLEHLKSNPTINNKTTRSLIAGAIGGLAGGAVKGLVEYFLPVRKAENRSAQLKILDHLSTKITGTPISVQNEELAEQLVNFPVGASAGAAYGYGKKDKDELNLAQGIIMGTSTWISTHQTSLPILGLKDKPTDVPIKMQANELIAHVLFGITTELVRNKVNQRLKK</sequence>
<evidence type="ECO:0000256" key="1">
    <source>
        <dbReference type="SAM" id="Phobius"/>
    </source>
</evidence>
<dbReference type="AlphaFoldDB" id="A0A3D5J6P3"/>
<dbReference type="EMBL" id="DPMF01000427">
    <property type="protein sequence ID" value="HCV83082.1"/>
    <property type="molecule type" value="Genomic_DNA"/>
</dbReference>
<proteinExistence type="predicted"/>
<feature type="transmembrane region" description="Helical" evidence="1">
    <location>
        <begin position="20"/>
        <end position="41"/>
    </location>
</feature>
<name>A0A3D5J6P3_9FLAO</name>
<keyword evidence="1" id="KW-1133">Transmembrane helix</keyword>
<dbReference type="Pfam" id="PF07274">
    <property type="entry name" value="DUF1440"/>
    <property type="match status" value="1"/>
</dbReference>
<reference evidence="2 3" key="1">
    <citation type="journal article" date="2018" name="Nat. Biotechnol.">
        <title>A standardized bacterial taxonomy based on genome phylogeny substantially revises the tree of life.</title>
        <authorList>
            <person name="Parks D.H."/>
            <person name="Chuvochina M."/>
            <person name="Waite D.W."/>
            <person name="Rinke C."/>
            <person name="Skarshewski A."/>
            <person name="Chaumeil P.A."/>
            <person name="Hugenholtz P."/>
        </authorList>
    </citation>
    <scope>NUCLEOTIDE SEQUENCE [LARGE SCALE GENOMIC DNA]</scope>
    <source>
        <strain evidence="2">UBA9359</strain>
    </source>
</reference>
<accession>A0A3D5J6P3</accession>
<evidence type="ECO:0000313" key="3">
    <source>
        <dbReference type="Proteomes" id="UP000264330"/>
    </source>
</evidence>
<evidence type="ECO:0000313" key="2">
    <source>
        <dbReference type="EMBL" id="HCV83082.1"/>
    </source>
</evidence>